<accession>A0A099P0Y0</accession>
<feature type="region of interest" description="Disordered" evidence="4">
    <location>
        <begin position="254"/>
        <end position="282"/>
    </location>
</feature>
<evidence type="ECO:0000259" key="5">
    <source>
        <dbReference type="PROSITE" id="PS50069"/>
    </source>
</evidence>
<dbReference type="VEuPathDB" id="FungiDB:C5L36_0D05670"/>
<dbReference type="PANTHER" id="PTHR11932">
    <property type="entry name" value="CULLIN"/>
    <property type="match status" value="1"/>
</dbReference>
<dbReference type="SUPFAM" id="SSF74788">
    <property type="entry name" value="Cullin repeat-like"/>
    <property type="match status" value="1"/>
</dbReference>
<dbReference type="GO" id="GO:0006511">
    <property type="term" value="P:ubiquitin-dependent protein catabolic process"/>
    <property type="evidence" value="ECO:0007669"/>
    <property type="project" value="InterPro"/>
</dbReference>
<dbReference type="SMART" id="SM00182">
    <property type="entry name" value="CULLIN"/>
    <property type="match status" value="1"/>
</dbReference>
<comment type="similarity">
    <text evidence="1 2 3">Belongs to the cullin family.</text>
</comment>
<evidence type="ECO:0000256" key="2">
    <source>
        <dbReference type="PROSITE-ProRule" id="PRU00330"/>
    </source>
</evidence>
<feature type="region of interest" description="Disordered" evidence="4">
    <location>
        <begin position="1"/>
        <end position="69"/>
    </location>
</feature>
<dbReference type="SUPFAM" id="SSF75632">
    <property type="entry name" value="Cullin homology domain"/>
    <property type="match status" value="1"/>
</dbReference>
<evidence type="ECO:0000313" key="6">
    <source>
        <dbReference type="EMBL" id="KGK37914.1"/>
    </source>
</evidence>
<dbReference type="Gene3D" id="1.20.1310.10">
    <property type="entry name" value="Cullin Repeats"/>
    <property type="match status" value="4"/>
</dbReference>
<dbReference type="InterPro" id="IPR016159">
    <property type="entry name" value="Cullin_repeat-like_dom_sf"/>
</dbReference>
<dbReference type="PROSITE" id="PS50069">
    <property type="entry name" value="CULLIN_2"/>
    <property type="match status" value="1"/>
</dbReference>
<reference evidence="7" key="1">
    <citation type="journal article" date="2014" name="Microb. Cell Fact.">
        <title>Exploiting Issatchenkia orientalis SD108 for succinic acid production.</title>
        <authorList>
            <person name="Xiao H."/>
            <person name="Shao Z."/>
            <person name="Jiang Y."/>
            <person name="Dole S."/>
            <person name="Zhao H."/>
        </authorList>
    </citation>
    <scope>NUCLEOTIDE SEQUENCE [LARGE SCALE GENOMIC DNA]</scope>
    <source>
        <strain evidence="7">SD108</strain>
    </source>
</reference>
<dbReference type="Pfam" id="PF26557">
    <property type="entry name" value="Cullin_AB"/>
    <property type="match status" value="1"/>
</dbReference>
<evidence type="ECO:0000256" key="4">
    <source>
        <dbReference type="SAM" id="MobiDB-lite"/>
    </source>
</evidence>
<feature type="domain" description="Cullin family profile" evidence="5">
    <location>
        <begin position="881"/>
        <end position="1056"/>
    </location>
</feature>
<dbReference type="InterPro" id="IPR016158">
    <property type="entry name" value="Cullin_homology"/>
</dbReference>
<dbReference type="Pfam" id="PF00888">
    <property type="entry name" value="Cullin"/>
    <property type="match status" value="1"/>
</dbReference>
<comment type="caution">
    <text evidence="6">The sequence shown here is derived from an EMBL/GenBank/DDBJ whole genome shotgun (WGS) entry which is preliminary data.</text>
</comment>
<dbReference type="Gene3D" id="4.10.1030.10">
    <property type="entry name" value="Ring Box Chain A, domain 5"/>
    <property type="match status" value="1"/>
</dbReference>
<evidence type="ECO:0000256" key="1">
    <source>
        <dbReference type="ARBA" id="ARBA00006019"/>
    </source>
</evidence>
<dbReference type="VEuPathDB" id="FungiDB:C5L36_0D05680"/>
<dbReference type="EMBL" id="JQFK01000027">
    <property type="protein sequence ID" value="KGK37914.1"/>
    <property type="molecule type" value="Genomic_DNA"/>
</dbReference>
<dbReference type="InterPro" id="IPR059120">
    <property type="entry name" value="Cullin-like_AB"/>
</dbReference>
<dbReference type="GO" id="GO:0031625">
    <property type="term" value="F:ubiquitin protein ligase binding"/>
    <property type="evidence" value="ECO:0007669"/>
    <property type="project" value="InterPro"/>
</dbReference>
<feature type="compositionally biased region" description="Polar residues" evidence="4">
    <location>
        <begin position="25"/>
        <end position="42"/>
    </location>
</feature>
<proteinExistence type="inferred from homology"/>
<sequence>MATYFHTEDSQIDLVSSDDMDSRTDVFNTDTAPTQTRPSTSPADDDTGKQNRIGPSEKENPKIANGKLSMSPDELLDIINTMVRNSTPITYSSNLNTTSTNDRDALVHGSPVLATVPNNVNIDHYYSLTPDTIPPYVIERLKHFPDSYDHGDPFTSTFLTPKNNIDWGDFLQTLKIPTSNIPVKVNKIQEKSSLNPLNIPVGYCHSITSSCSSTTFEMSKRRMAEQIFEEYDLNQKWEGHKRLNELYGTVEKRGDKKKDDLNEENSTGQSSDGGSSSSNDEKINRIQPRKLRYLAQREEEIKNRARYWIAENKKNWKPKLFESVKTNSYFPLFFRLISLSLTTVALGISAKLVALAQEYDATQQPSPLMALIVQACAIVYLLCVTYDEFTSQPLGLRNPRAKIRLILLDLFFIIFSSANLSLCFESIFDSRWVCVVGLPGDPLYNSSMCKKVHRKMTDTFLETTWASIEPSMNIILGDEKNSSLDAIMYTNTYTNVYNYCTASSKRSHINAQTNSSSVRLVGSELYEKVKEFLKTYLENAKQRDNETFLQYYIRFWQRYLVGSKRLNDVMDYLNRYWVTKERSSGHRDVYDIFSLCLLSWRDYKFYPNLTTLMDQIMEQIKFKRIGVATNVMDLDVAIQSFILLGFDANDLKKQNLSVYINDFEKRFLLETQSFYAEESAQYIQENGAINYIHKASQRIDEELKYLENLNDHTRKPLNTVLNNVLIQAHQERIRNELPSLLDQQRYDDIKKINSLLKRVPLTIPPLLEIFQNYIEEQGKQEIIHFKERSHLEYEKLNEIYQKNLQEFSNDPKARSKLKKPVDSIDANRYVKVLIKVYETYKEVVETSFENNPVFVKALETACQKFINYNIIATPEMRSKSKTAEILAKYCDDFLKNKHDDMSIDEFIVIFKFLEDKESFETWYRRLLSKRLLFTTLTPENEQNEELIVQKLKVVNTVEYTIKITNMFNDIRSSKNLGHAYKDFVTSGDEEIPKKIVTELDPKILDSESWGSLFRNGNESFILPEELIQTEELFTKLYKDKYNGRKLNWLWNRAKVE</sequence>
<feature type="compositionally biased region" description="Low complexity" evidence="4">
    <location>
        <begin position="266"/>
        <end position="278"/>
    </location>
</feature>
<dbReference type="HOGENOM" id="CLU_290136_0_0_1"/>
<dbReference type="InterPro" id="IPR036317">
    <property type="entry name" value="Cullin_homology_sf"/>
</dbReference>
<dbReference type="Proteomes" id="UP000029867">
    <property type="component" value="Unassembled WGS sequence"/>
</dbReference>
<feature type="non-terminal residue" evidence="6">
    <location>
        <position position="1056"/>
    </location>
</feature>
<dbReference type="InterPro" id="IPR045093">
    <property type="entry name" value="Cullin"/>
</dbReference>
<dbReference type="InterPro" id="IPR001373">
    <property type="entry name" value="Cullin_N"/>
</dbReference>
<protein>
    <recommendedName>
        <fullName evidence="5">Cullin family profile domain-containing protein</fullName>
    </recommendedName>
</protein>
<name>A0A099P0Y0_PICKU</name>
<dbReference type="AlphaFoldDB" id="A0A099P0Y0"/>
<evidence type="ECO:0000313" key="7">
    <source>
        <dbReference type="Proteomes" id="UP000029867"/>
    </source>
</evidence>
<organism evidence="6 7">
    <name type="scientific">Pichia kudriavzevii</name>
    <name type="common">Yeast</name>
    <name type="synonym">Issatchenkia orientalis</name>
    <dbReference type="NCBI Taxonomy" id="4909"/>
    <lineage>
        <taxon>Eukaryota</taxon>
        <taxon>Fungi</taxon>
        <taxon>Dikarya</taxon>
        <taxon>Ascomycota</taxon>
        <taxon>Saccharomycotina</taxon>
        <taxon>Pichiomycetes</taxon>
        <taxon>Pichiales</taxon>
        <taxon>Pichiaceae</taxon>
        <taxon>Pichia</taxon>
    </lineage>
</organism>
<dbReference type="eggNOG" id="KOG2166">
    <property type="taxonomic scope" value="Eukaryota"/>
</dbReference>
<evidence type="ECO:0000256" key="3">
    <source>
        <dbReference type="RuleBase" id="RU003829"/>
    </source>
</evidence>
<gene>
    <name evidence="6" type="ORF">JL09_g2906</name>
</gene>